<evidence type="ECO:0000259" key="3">
    <source>
        <dbReference type="Pfam" id="PF01494"/>
    </source>
</evidence>
<name>A0A927CQ78_9BACL</name>
<evidence type="ECO:0000313" key="5">
    <source>
        <dbReference type="Proteomes" id="UP000632125"/>
    </source>
</evidence>
<reference evidence="4" key="1">
    <citation type="submission" date="2020-09" db="EMBL/GenBank/DDBJ databases">
        <title>A novel bacterium of genus Paenibacillus, isolated from South China Sea.</title>
        <authorList>
            <person name="Huang H."/>
            <person name="Mo K."/>
            <person name="Hu Y."/>
        </authorList>
    </citation>
    <scope>NUCLEOTIDE SEQUENCE</scope>
    <source>
        <strain evidence="4">IB182493</strain>
    </source>
</reference>
<dbReference type="RefSeq" id="WP_190865789.1">
    <property type="nucleotide sequence ID" value="NZ_JACXIY010000034.1"/>
</dbReference>
<feature type="domain" description="FAD-binding" evidence="3">
    <location>
        <begin position="285"/>
        <end position="348"/>
    </location>
</feature>
<dbReference type="SUPFAM" id="SSF51905">
    <property type="entry name" value="FAD/NAD(P)-binding domain"/>
    <property type="match status" value="1"/>
</dbReference>
<dbReference type="Gene3D" id="3.50.50.60">
    <property type="entry name" value="FAD/NAD(P)-binding domain"/>
    <property type="match status" value="1"/>
</dbReference>
<organism evidence="4 5">
    <name type="scientific">Paenibacillus arenilitoris</name>
    <dbReference type="NCBI Taxonomy" id="2772299"/>
    <lineage>
        <taxon>Bacteria</taxon>
        <taxon>Bacillati</taxon>
        <taxon>Bacillota</taxon>
        <taxon>Bacilli</taxon>
        <taxon>Bacillales</taxon>
        <taxon>Paenibacillaceae</taxon>
        <taxon>Paenibacillus</taxon>
    </lineage>
</organism>
<dbReference type="AlphaFoldDB" id="A0A927CQ78"/>
<comment type="caution">
    <text evidence="4">The sequence shown here is derived from an EMBL/GenBank/DDBJ whole genome shotgun (WGS) entry which is preliminary data.</text>
</comment>
<proteinExistence type="predicted"/>
<dbReference type="EMBL" id="JACXIY010000034">
    <property type="protein sequence ID" value="MBD2871734.1"/>
    <property type="molecule type" value="Genomic_DNA"/>
</dbReference>
<dbReference type="PANTHER" id="PTHR13789">
    <property type="entry name" value="MONOOXYGENASE"/>
    <property type="match status" value="1"/>
</dbReference>
<dbReference type="GO" id="GO:0071949">
    <property type="term" value="F:FAD binding"/>
    <property type="evidence" value="ECO:0007669"/>
    <property type="project" value="InterPro"/>
</dbReference>
<protein>
    <submittedName>
        <fullName evidence="4">FAD-dependent monooxygenase</fullName>
    </submittedName>
</protein>
<dbReference type="InterPro" id="IPR036188">
    <property type="entry name" value="FAD/NAD-bd_sf"/>
</dbReference>
<keyword evidence="2 4" id="KW-0503">Monooxygenase</keyword>
<evidence type="ECO:0000313" key="4">
    <source>
        <dbReference type="EMBL" id="MBD2871734.1"/>
    </source>
</evidence>
<keyword evidence="1" id="KW-0560">Oxidoreductase</keyword>
<evidence type="ECO:0000256" key="2">
    <source>
        <dbReference type="ARBA" id="ARBA00023033"/>
    </source>
</evidence>
<dbReference type="InterPro" id="IPR050493">
    <property type="entry name" value="FAD-dep_Monooxygenase_BioMet"/>
</dbReference>
<sequence length="401" mass="44767">MSERDNDKRVLVIGCGIAGPALALFLKRAGFVPVIFEADRQWDEFEGLFLNLASNGLNVLKELGIDRAVAQEGIPMRGMRMLNGKGRMLGELGDANGPVQGYTLKRGYLHKVLRDEAERQGISILYGKRLKDIENKSGHSVTAFFEDGSSETGKLLVGCDGIHSKVRSLILPDAPKPSYTGLISYGGFSPAKTITGKSELQTLVFGKRAFFGYVENDTETYWFGNMNMGGLPTRRELMLIPQAEWRSRINHLHEIDADPVPRIVQATKGGIGVFPIYDIPKQPLWHKGSVVLIGDAVHATSPSAGQGASLALEDAVVLAKCLRDIPYSPKAFERFQELRKERVEKIVQYARSIGQRKHATNPVQVFFRDRMLPLFLKSAKSKTHSWMYDYRVDWNQRTESV</sequence>
<dbReference type="InterPro" id="IPR002938">
    <property type="entry name" value="FAD-bd"/>
</dbReference>
<dbReference type="PANTHER" id="PTHR13789:SF309">
    <property type="entry name" value="PUTATIVE (AFU_ORTHOLOGUE AFUA_6G14510)-RELATED"/>
    <property type="match status" value="1"/>
</dbReference>
<dbReference type="GO" id="GO:0004497">
    <property type="term" value="F:monooxygenase activity"/>
    <property type="evidence" value="ECO:0007669"/>
    <property type="project" value="UniProtKB-KW"/>
</dbReference>
<dbReference type="Proteomes" id="UP000632125">
    <property type="component" value="Unassembled WGS sequence"/>
</dbReference>
<evidence type="ECO:0000256" key="1">
    <source>
        <dbReference type="ARBA" id="ARBA00023002"/>
    </source>
</evidence>
<feature type="domain" description="FAD-binding" evidence="3">
    <location>
        <begin position="9"/>
        <end position="169"/>
    </location>
</feature>
<dbReference type="Pfam" id="PF01494">
    <property type="entry name" value="FAD_binding_3"/>
    <property type="match status" value="2"/>
</dbReference>
<dbReference type="PRINTS" id="PR00420">
    <property type="entry name" value="RNGMNOXGNASE"/>
</dbReference>
<accession>A0A927CQ78</accession>
<keyword evidence="5" id="KW-1185">Reference proteome</keyword>
<gene>
    <name evidence="4" type="ORF">IDH41_24415</name>
</gene>